<reference evidence="1 2" key="1">
    <citation type="journal article" date="2012" name="Science">
        <title>The Paleozoic origin of enzymatic lignin decomposition reconstructed from 31 fungal genomes.</title>
        <authorList>
            <person name="Floudas D."/>
            <person name="Binder M."/>
            <person name="Riley R."/>
            <person name="Barry K."/>
            <person name="Blanchette R.A."/>
            <person name="Henrissat B."/>
            <person name="Martinez A.T."/>
            <person name="Otillar R."/>
            <person name="Spatafora J.W."/>
            <person name="Yadav J.S."/>
            <person name="Aerts A."/>
            <person name="Benoit I."/>
            <person name="Boyd A."/>
            <person name="Carlson A."/>
            <person name="Copeland A."/>
            <person name="Coutinho P.M."/>
            <person name="de Vries R.P."/>
            <person name="Ferreira P."/>
            <person name="Findley K."/>
            <person name="Foster B."/>
            <person name="Gaskell J."/>
            <person name="Glotzer D."/>
            <person name="Gorecki P."/>
            <person name="Heitman J."/>
            <person name="Hesse C."/>
            <person name="Hori C."/>
            <person name="Igarashi K."/>
            <person name="Jurgens J.A."/>
            <person name="Kallen N."/>
            <person name="Kersten P."/>
            <person name="Kohler A."/>
            <person name="Kuees U."/>
            <person name="Kumar T.K.A."/>
            <person name="Kuo A."/>
            <person name="LaButti K."/>
            <person name="Larrondo L.F."/>
            <person name="Lindquist E."/>
            <person name="Ling A."/>
            <person name="Lombard V."/>
            <person name="Lucas S."/>
            <person name="Lundell T."/>
            <person name="Martin R."/>
            <person name="McLaughlin D.J."/>
            <person name="Morgenstern I."/>
            <person name="Morin E."/>
            <person name="Murat C."/>
            <person name="Nagy L.G."/>
            <person name="Nolan M."/>
            <person name="Ohm R.A."/>
            <person name="Patyshakuliyeva A."/>
            <person name="Rokas A."/>
            <person name="Ruiz-Duenas F.J."/>
            <person name="Sabat G."/>
            <person name="Salamov A."/>
            <person name="Samejima M."/>
            <person name="Schmutz J."/>
            <person name="Slot J.C."/>
            <person name="St John F."/>
            <person name="Stenlid J."/>
            <person name="Sun H."/>
            <person name="Sun S."/>
            <person name="Syed K."/>
            <person name="Tsang A."/>
            <person name="Wiebenga A."/>
            <person name="Young D."/>
            <person name="Pisabarro A."/>
            <person name="Eastwood D.C."/>
            <person name="Martin F."/>
            <person name="Cullen D."/>
            <person name="Grigoriev I.V."/>
            <person name="Hibbett D.S."/>
        </authorList>
    </citation>
    <scope>NUCLEOTIDE SEQUENCE [LARGE SCALE GENOMIC DNA]</scope>
    <source>
        <strain evidence="1 2">LYAD-421 SS1</strain>
    </source>
</reference>
<accession>R7SHF1</accession>
<protein>
    <submittedName>
        <fullName evidence="1">Uncharacterized protein</fullName>
    </submittedName>
</protein>
<proteinExistence type="predicted"/>
<name>R7SHF1_DICSQ</name>
<dbReference type="AlphaFoldDB" id="R7SHF1"/>
<dbReference type="RefSeq" id="XP_007371993.1">
    <property type="nucleotide sequence ID" value="XM_007371931.1"/>
</dbReference>
<dbReference type="KEGG" id="dsq:DICSQDRAFT_74814"/>
<evidence type="ECO:0000313" key="2">
    <source>
        <dbReference type="Proteomes" id="UP000053319"/>
    </source>
</evidence>
<dbReference type="HOGENOM" id="CLU_1471573_0_0_1"/>
<organism evidence="1 2">
    <name type="scientific">Dichomitus squalens (strain LYAD-421)</name>
    <name type="common">Western red white-rot fungus</name>
    <dbReference type="NCBI Taxonomy" id="732165"/>
    <lineage>
        <taxon>Eukaryota</taxon>
        <taxon>Fungi</taxon>
        <taxon>Dikarya</taxon>
        <taxon>Basidiomycota</taxon>
        <taxon>Agaricomycotina</taxon>
        <taxon>Agaricomycetes</taxon>
        <taxon>Polyporales</taxon>
        <taxon>Polyporaceae</taxon>
        <taxon>Dichomitus</taxon>
    </lineage>
</organism>
<dbReference type="Proteomes" id="UP000053319">
    <property type="component" value="Unassembled WGS sequence"/>
</dbReference>
<evidence type="ECO:0000313" key="1">
    <source>
        <dbReference type="EMBL" id="EJF55268.1"/>
    </source>
</evidence>
<sequence length="184" mass="20437">RPPVLEVLVVRLNLELGGETFEVVTPRLQSTDDREHLLVVDLVVPFSIIHGLGVVRDRVKLSIAALLGQDRTGGVPGGIDLNSRFLFRVIDAEDWTFTEPSFDLVERALLFLAPLPGVIARKSVQWFADGTEVVDESSVEVGKATELPYVRSVLRSWPVCNFLDFDRVHAHASFGEDHAQILNL</sequence>
<dbReference type="EMBL" id="JH719883">
    <property type="protein sequence ID" value="EJF55268.1"/>
    <property type="molecule type" value="Genomic_DNA"/>
</dbReference>
<feature type="non-terminal residue" evidence="1">
    <location>
        <position position="1"/>
    </location>
</feature>
<dbReference type="GeneID" id="18844039"/>
<gene>
    <name evidence="1" type="ORF">DICSQDRAFT_74814</name>
</gene>